<evidence type="ECO:0000313" key="2">
    <source>
        <dbReference type="EMBL" id="KAH3878866.1"/>
    </source>
</evidence>
<reference evidence="2" key="1">
    <citation type="journal article" date="2019" name="bioRxiv">
        <title>The Genome of the Zebra Mussel, Dreissena polymorpha: A Resource for Invasive Species Research.</title>
        <authorList>
            <person name="McCartney M.A."/>
            <person name="Auch B."/>
            <person name="Kono T."/>
            <person name="Mallez S."/>
            <person name="Zhang Y."/>
            <person name="Obille A."/>
            <person name="Becker A."/>
            <person name="Abrahante J.E."/>
            <person name="Garbe J."/>
            <person name="Badalamenti J.P."/>
            <person name="Herman A."/>
            <person name="Mangelson H."/>
            <person name="Liachko I."/>
            <person name="Sullivan S."/>
            <person name="Sone E.D."/>
            <person name="Koren S."/>
            <person name="Silverstein K.A.T."/>
            <person name="Beckman K.B."/>
            <person name="Gohl D.M."/>
        </authorList>
    </citation>
    <scope>NUCLEOTIDE SEQUENCE</scope>
    <source>
        <strain evidence="2">Duluth1</strain>
        <tissue evidence="2">Whole animal</tissue>
    </source>
</reference>
<protein>
    <submittedName>
        <fullName evidence="2">Uncharacterized protein</fullName>
    </submittedName>
</protein>
<sequence length="78" mass="8928">MRAGWLAGGLAGWLAGWRNKLPTRNKHNPRSHHGQNISTRRRPRRVFTRRINKAHSIDPRNDAGIREITAQESARILA</sequence>
<keyword evidence="3" id="KW-1185">Reference proteome</keyword>
<name>A0A9D4RRJ5_DREPO</name>
<accession>A0A9D4RRJ5</accession>
<dbReference type="AlphaFoldDB" id="A0A9D4RRJ5"/>
<gene>
    <name evidence="2" type="ORF">DPMN_002767</name>
</gene>
<evidence type="ECO:0000256" key="1">
    <source>
        <dbReference type="SAM" id="MobiDB-lite"/>
    </source>
</evidence>
<feature type="region of interest" description="Disordered" evidence="1">
    <location>
        <begin position="21"/>
        <end position="43"/>
    </location>
</feature>
<organism evidence="2 3">
    <name type="scientific">Dreissena polymorpha</name>
    <name type="common">Zebra mussel</name>
    <name type="synonym">Mytilus polymorpha</name>
    <dbReference type="NCBI Taxonomy" id="45954"/>
    <lineage>
        <taxon>Eukaryota</taxon>
        <taxon>Metazoa</taxon>
        <taxon>Spiralia</taxon>
        <taxon>Lophotrochozoa</taxon>
        <taxon>Mollusca</taxon>
        <taxon>Bivalvia</taxon>
        <taxon>Autobranchia</taxon>
        <taxon>Heteroconchia</taxon>
        <taxon>Euheterodonta</taxon>
        <taxon>Imparidentia</taxon>
        <taxon>Neoheterodontei</taxon>
        <taxon>Myida</taxon>
        <taxon>Dreissenoidea</taxon>
        <taxon>Dreissenidae</taxon>
        <taxon>Dreissena</taxon>
    </lineage>
</organism>
<comment type="caution">
    <text evidence="2">The sequence shown here is derived from an EMBL/GenBank/DDBJ whole genome shotgun (WGS) entry which is preliminary data.</text>
</comment>
<dbReference type="Proteomes" id="UP000828390">
    <property type="component" value="Unassembled WGS sequence"/>
</dbReference>
<proteinExistence type="predicted"/>
<evidence type="ECO:0000313" key="3">
    <source>
        <dbReference type="Proteomes" id="UP000828390"/>
    </source>
</evidence>
<dbReference type="EMBL" id="JAIWYP010000001">
    <property type="protein sequence ID" value="KAH3878866.1"/>
    <property type="molecule type" value="Genomic_DNA"/>
</dbReference>
<reference evidence="2" key="2">
    <citation type="submission" date="2020-11" db="EMBL/GenBank/DDBJ databases">
        <authorList>
            <person name="McCartney M.A."/>
            <person name="Auch B."/>
            <person name="Kono T."/>
            <person name="Mallez S."/>
            <person name="Becker A."/>
            <person name="Gohl D.M."/>
            <person name="Silverstein K.A.T."/>
            <person name="Koren S."/>
            <person name="Bechman K.B."/>
            <person name="Herman A."/>
            <person name="Abrahante J.E."/>
            <person name="Garbe J."/>
        </authorList>
    </citation>
    <scope>NUCLEOTIDE SEQUENCE</scope>
    <source>
        <strain evidence="2">Duluth1</strain>
        <tissue evidence="2">Whole animal</tissue>
    </source>
</reference>